<evidence type="ECO:0000313" key="3">
    <source>
        <dbReference type="Proteomes" id="UP001341840"/>
    </source>
</evidence>
<name>A0ABU6Z202_9FABA</name>
<keyword evidence="1" id="KW-0732">Signal</keyword>
<proteinExistence type="predicted"/>
<organism evidence="2 3">
    <name type="scientific">Stylosanthes scabra</name>
    <dbReference type="NCBI Taxonomy" id="79078"/>
    <lineage>
        <taxon>Eukaryota</taxon>
        <taxon>Viridiplantae</taxon>
        <taxon>Streptophyta</taxon>
        <taxon>Embryophyta</taxon>
        <taxon>Tracheophyta</taxon>
        <taxon>Spermatophyta</taxon>
        <taxon>Magnoliopsida</taxon>
        <taxon>eudicotyledons</taxon>
        <taxon>Gunneridae</taxon>
        <taxon>Pentapetalae</taxon>
        <taxon>rosids</taxon>
        <taxon>fabids</taxon>
        <taxon>Fabales</taxon>
        <taxon>Fabaceae</taxon>
        <taxon>Papilionoideae</taxon>
        <taxon>50 kb inversion clade</taxon>
        <taxon>dalbergioids sensu lato</taxon>
        <taxon>Dalbergieae</taxon>
        <taxon>Pterocarpus clade</taxon>
        <taxon>Stylosanthes</taxon>
    </lineage>
</organism>
<protein>
    <recommendedName>
        <fullName evidence="4">Secreted protein</fullName>
    </recommendedName>
</protein>
<evidence type="ECO:0000313" key="2">
    <source>
        <dbReference type="EMBL" id="MED6216255.1"/>
    </source>
</evidence>
<feature type="signal peptide" evidence="1">
    <location>
        <begin position="1"/>
        <end position="17"/>
    </location>
</feature>
<evidence type="ECO:0000256" key="1">
    <source>
        <dbReference type="SAM" id="SignalP"/>
    </source>
</evidence>
<gene>
    <name evidence="2" type="ORF">PIB30_005843</name>
</gene>
<accession>A0ABU6Z202</accession>
<dbReference type="EMBL" id="JASCZI010271872">
    <property type="protein sequence ID" value="MED6216255.1"/>
    <property type="molecule type" value="Genomic_DNA"/>
</dbReference>
<feature type="chain" id="PRO_5046197740" description="Secreted protein" evidence="1">
    <location>
        <begin position="18"/>
        <end position="84"/>
    </location>
</feature>
<keyword evidence="3" id="KW-1185">Reference proteome</keyword>
<reference evidence="2 3" key="1">
    <citation type="journal article" date="2023" name="Plants (Basel)">
        <title>Bridging the Gap: Combining Genomics and Transcriptomics Approaches to Understand Stylosanthes scabra, an Orphan Legume from the Brazilian Caatinga.</title>
        <authorList>
            <person name="Ferreira-Neto J.R.C."/>
            <person name="da Silva M.D."/>
            <person name="Binneck E."/>
            <person name="de Melo N.F."/>
            <person name="da Silva R.H."/>
            <person name="de Melo A.L.T.M."/>
            <person name="Pandolfi V."/>
            <person name="Bustamante F.O."/>
            <person name="Brasileiro-Vidal A.C."/>
            <person name="Benko-Iseppon A.M."/>
        </authorList>
    </citation>
    <scope>NUCLEOTIDE SEQUENCE [LARGE SCALE GENOMIC DNA]</scope>
    <source>
        <tissue evidence="2">Leaves</tissue>
    </source>
</reference>
<comment type="caution">
    <text evidence="2">The sequence shown here is derived from an EMBL/GenBank/DDBJ whole genome shotgun (WGS) entry which is preliminary data.</text>
</comment>
<sequence>MQLLCFVPLLLSSSTTATFKSRRCRHCHGFVVAVVHGVAVEASVVVAIPKRKRCVERERFGLEEKGEDAVEVLSAAIALTPNVL</sequence>
<dbReference type="Proteomes" id="UP001341840">
    <property type="component" value="Unassembled WGS sequence"/>
</dbReference>
<evidence type="ECO:0008006" key="4">
    <source>
        <dbReference type="Google" id="ProtNLM"/>
    </source>
</evidence>